<evidence type="ECO:0000256" key="1">
    <source>
        <dbReference type="ARBA" id="ARBA00007227"/>
    </source>
</evidence>
<dbReference type="Gene3D" id="1.10.10.2910">
    <property type="match status" value="1"/>
</dbReference>
<evidence type="ECO:0000313" key="3">
    <source>
        <dbReference type="EMBL" id="MEE3716751.1"/>
    </source>
</evidence>
<dbReference type="InterPro" id="IPR001387">
    <property type="entry name" value="Cro/C1-type_HTH"/>
</dbReference>
<evidence type="ECO:0000313" key="4">
    <source>
        <dbReference type="Proteomes" id="UP001333818"/>
    </source>
</evidence>
<dbReference type="NCBIfam" id="TIGR02607">
    <property type="entry name" value="antidote_HigA"/>
    <property type="match status" value="1"/>
</dbReference>
<dbReference type="GO" id="GO:0003677">
    <property type="term" value="F:DNA binding"/>
    <property type="evidence" value="ECO:0007669"/>
    <property type="project" value="InterPro"/>
</dbReference>
<dbReference type="PANTHER" id="PTHR43236">
    <property type="entry name" value="ANTITOXIN HIGA1"/>
    <property type="match status" value="1"/>
</dbReference>
<dbReference type="SMART" id="SM00530">
    <property type="entry name" value="HTH_XRE"/>
    <property type="match status" value="1"/>
</dbReference>
<dbReference type="Pfam" id="PF01381">
    <property type="entry name" value="HTH_3"/>
    <property type="match status" value="1"/>
</dbReference>
<gene>
    <name evidence="3" type="ORF">V2H45_08335</name>
</gene>
<organism evidence="3 4">
    <name type="scientific">Tumidithrix elongata BACA0141</name>
    <dbReference type="NCBI Taxonomy" id="2716417"/>
    <lineage>
        <taxon>Bacteria</taxon>
        <taxon>Bacillati</taxon>
        <taxon>Cyanobacteriota</taxon>
        <taxon>Cyanophyceae</taxon>
        <taxon>Pseudanabaenales</taxon>
        <taxon>Pseudanabaenaceae</taxon>
        <taxon>Tumidithrix</taxon>
        <taxon>Tumidithrix elongata</taxon>
    </lineage>
</organism>
<dbReference type="InterPro" id="IPR052345">
    <property type="entry name" value="Rad_response_metalloprotease"/>
</dbReference>
<protein>
    <submittedName>
        <fullName evidence="3">HigA family addiction module antitoxin</fullName>
    </submittedName>
</protein>
<dbReference type="PANTHER" id="PTHR43236:SF2">
    <property type="entry name" value="BLL0069 PROTEIN"/>
    <property type="match status" value="1"/>
</dbReference>
<dbReference type="InterPro" id="IPR013430">
    <property type="entry name" value="Toxin_antidote_HigA"/>
</dbReference>
<proteinExistence type="inferred from homology"/>
<dbReference type="EMBL" id="JAZBJZ010000025">
    <property type="protein sequence ID" value="MEE3716751.1"/>
    <property type="molecule type" value="Genomic_DNA"/>
</dbReference>
<dbReference type="AlphaFoldDB" id="A0AAW9Q2A5"/>
<sequence>MSSKVHNQYLPDYVSPPGETLLEVLEERGMSQADLADRTGRPKKTISEIINGKAAITTDTALQLERVLGISASFWNSREQKYREFLARQQEQARLQVQIAWLEKVPVKEMIKLGWIEKSKEKVEQLQIVLNFFGVVSPEQCDVYWGTKALAFRKSVAFESDRIATNAWLRKGELDAQKIECAPYDAEKFKRALEEIRSLTVENPKEAISKVKQLCAAAGVVVVLVPSLKGVRASGVTRWLTPTKALIQLSFRYKRDDRFWFTFFHESGHVLQERKRDVFIETDEKKDYDPNDAMEKGADEFAANLLIPKQPLQQFLENGKLDDREISLFATELGIAPAIVVGRLHHDGVLAYNRGNNLRRKIDWDDFV</sequence>
<dbReference type="InterPro" id="IPR010359">
    <property type="entry name" value="IrrE_HExxH"/>
</dbReference>
<dbReference type="Gene3D" id="1.10.260.40">
    <property type="entry name" value="lambda repressor-like DNA-binding domains"/>
    <property type="match status" value="1"/>
</dbReference>
<dbReference type="Pfam" id="PF06114">
    <property type="entry name" value="Peptidase_M78"/>
    <property type="match status" value="1"/>
</dbReference>
<comment type="caution">
    <text evidence="3">The sequence shown here is derived from an EMBL/GenBank/DDBJ whole genome shotgun (WGS) entry which is preliminary data.</text>
</comment>
<dbReference type="PROSITE" id="PS50943">
    <property type="entry name" value="HTH_CROC1"/>
    <property type="match status" value="1"/>
</dbReference>
<dbReference type="Proteomes" id="UP001333818">
    <property type="component" value="Unassembled WGS sequence"/>
</dbReference>
<dbReference type="InterPro" id="IPR010982">
    <property type="entry name" value="Lambda_DNA-bd_dom_sf"/>
</dbReference>
<feature type="domain" description="HTH cro/C1-type" evidence="2">
    <location>
        <begin position="21"/>
        <end position="75"/>
    </location>
</feature>
<name>A0AAW9Q2A5_9CYAN</name>
<dbReference type="CDD" id="cd00093">
    <property type="entry name" value="HTH_XRE"/>
    <property type="match status" value="1"/>
</dbReference>
<evidence type="ECO:0000259" key="2">
    <source>
        <dbReference type="PROSITE" id="PS50943"/>
    </source>
</evidence>
<dbReference type="RefSeq" id="WP_330483179.1">
    <property type="nucleotide sequence ID" value="NZ_JAZBJZ010000025.1"/>
</dbReference>
<reference evidence="3" key="1">
    <citation type="submission" date="2024-01" db="EMBL/GenBank/DDBJ databases">
        <title>Bank of Algae and Cyanobacteria of the Azores (BACA) strain genomes.</title>
        <authorList>
            <person name="Luz R."/>
            <person name="Cordeiro R."/>
            <person name="Fonseca A."/>
            <person name="Goncalves V."/>
        </authorList>
    </citation>
    <scope>NUCLEOTIDE SEQUENCE</scope>
    <source>
        <strain evidence="3">BACA0141</strain>
    </source>
</reference>
<dbReference type="SUPFAM" id="SSF47413">
    <property type="entry name" value="lambda repressor-like DNA-binding domains"/>
    <property type="match status" value="1"/>
</dbReference>
<accession>A0AAW9Q2A5</accession>
<comment type="similarity">
    <text evidence="1">Belongs to the short-chain fatty acyl-CoA assimilation regulator (ScfR) family.</text>
</comment>
<keyword evidence="4" id="KW-1185">Reference proteome</keyword>